<evidence type="ECO:0000313" key="15">
    <source>
        <dbReference type="EMBL" id="ALB24295.1"/>
    </source>
</evidence>
<dbReference type="EC" id="2.1.1.193" evidence="3 12"/>
<evidence type="ECO:0000256" key="11">
    <source>
        <dbReference type="ARBA" id="ARBA00047944"/>
    </source>
</evidence>
<dbReference type="InterPro" id="IPR029028">
    <property type="entry name" value="Alpha/beta_knot_MTases"/>
</dbReference>
<dbReference type="SUPFAM" id="SSF75217">
    <property type="entry name" value="alpha/beta knot"/>
    <property type="match status" value="1"/>
</dbReference>
<dbReference type="GO" id="GO:0005737">
    <property type="term" value="C:cytoplasm"/>
    <property type="evidence" value="ECO:0007669"/>
    <property type="project" value="UniProtKB-SubCell"/>
</dbReference>
<protein>
    <recommendedName>
        <fullName evidence="4 12">Ribosomal RNA small subunit methyltransferase E</fullName>
        <ecNumber evidence="3 12">2.1.1.193</ecNumber>
    </recommendedName>
</protein>
<sequence>MRVVRLYTTAALAVNQNFILDERSAHHAINVLRMQSGDTLHLFNGDGLEYHAVIQELSKKTVTVNVTDYQKVQNESPLNVHLGQVISRGDKMDFTIQKAVELGVNKITPLFSERCGVQLAGKRLEKKHEHWQQVAINACEQSGRVRVPIVHQPTGLKEWLNTDLAAHRLILHPHLIHCLNMDDSIDACTLLVGSEGGFSEQEVLMAAQHGFHGLKLGPRILRTETAALTALAILQSRFGDL</sequence>
<evidence type="ECO:0000256" key="8">
    <source>
        <dbReference type="ARBA" id="ARBA00022679"/>
    </source>
</evidence>
<dbReference type="CDD" id="cd18084">
    <property type="entry name" value="RsmE-like"/>
    <property type="match status" value="1"/>
</dbReference>
<evidence type="ECO:0000256" key="1">
    <source>
        <dbReference type="ARBA" id="ARBA00004496"/>
    </source>
</evidence>
<evidence type="ECO:0000256" key="2">
    <source>
        <dbReference type="ARBA" id="ARBA00005528"/>
    </source>
</evidence>
<dbReference type="SMR" id="A0A1L6TFK5"/>
<dbReference type="InterPro" id="IPR006700">
    <property type="entry name" value="RsmE"/>
</dbReference>
<dbReference type="RefSeq" id="WP_027242741.1">
    <property type="nucleotide sequence ID" value="NZ_CP013781.1"/>
</dbReference>
<comment type="subcellular location">
    <subcellularLocation>
        <location evidence="1 12">Cytoplasm</location>
    </subcellularLocation>
</comment>
<dbReference type="Pfam" id="PF20260">
    <property type="entry name" value="PUA_4"/>
    <property type="match status" value="1"/>
</dbReference>
<dbReference type="SUPFAM" id="SSF88697">
    <property type="entry name" value="PUA domain-like"/>
    <property type="match status" value="1"/>
</dbReference>
<feature type="domain" description="Ribosomal RNA small subunit methyltransferase E methyltransferase" evidence="13">
    <location>
        <begin position="74"/>
        <end position="235"/>
    </location>
</feature>
<comment type="catalytic activity">
    <reaction evidence="11 12">
        <text>uridine(1498) in 16S rRNA + S-adenosyl-L-methionine = N(3)-methyluridine(1498) in 16S rRNA + S-adenosyl-L-homocysteine + H(+)</text>
        <dbReference type="Rhea" id="RHEA:42920"/>
        <dbReference type="Rhea" id="RHEA-COMP:10283"/>
        <dbReference type="Rhea" id="RHEA-COMP:10284"/>
        <dbReference type="ChEBI" id="CHEBI:15378"/>
        <dbReference type="ChEBI" id="CHEBI:57856"/>
        <dbReference type="ChEBI" id="CHEBI:59789"/>
        <dbReference type="ChEBI" id="CHEBI:65315"/>
        <dbReference type="ChEBI" id="CHEBI:74502"/>
        <dbReference type="EC" id="2.1.1.193"/>
    </reaction>
</comment>
<dbReference type="Pfam" id="PF04452">
    <property type="entry name" value="Methyltrans_RNA"/>
    <property type="match status" value="1"/>
</dbReference>
<keyword evidence="6 12" id="KW-0698">rRNA processing</keyword>
<dbReference type="GO" id="GO:0070475">
    <property type="term" value="P:rRNA base methylation"/>
    <property type="evidence" value="ECO:0007669"/>
    <property type="project" value="TreeGrafter"/>
</dbReference>
<dbReference type="Gene3D" id="2.40.240.20">
    <property type="entry name" value="Hypothetical PUA domain-like, domain 1"/>
    <property type="match status" value="1"/>
</dbReference>
<dbReference type="InterPro" id="IPR015947">
    <property type="entry name" value="PUA-like_sf"/>
</dbReference>
<dbReference type="Gene3D" id="3.40.1280.10">
    <property type="match status" value="1"/>
</dbReference>
<keyword evidence="9 12" id="KW-0949">S-adenosyl-L-methionine</keyword>
<dbReference type="EMBL" id="CP012508">
    <property type="protein sequence ID" value="ALB24295.1"/>
    <property type="molecule type" value="Genomic_DNA"/>
</dbReference>
<evidence type="ECO:0000259" key="14">
    <source>
        <dbReference type="Pfam" id="PF20260"/>
    </source>
</evidence>
<reference evidence="15 16" key="1">
    <citation type="journal article" date="2014" name="Genome Announc.">
        <title>Comparative Genome Analysis of Two Isolates of the Fish Pathogen Piscirickettsia salmonis from Different Hosts Reveals Major Differences in Virulence-Associated Secretion Systems.</title>
        <authorList>
            <person name="Bohle H."/>
            <person name="Henriquez P."/>
            <person name="Grothusen H."/>
            <person name="Navas E."/>
            <person name="Sandoval A."/>
            <person name="Bustamante F."/>
            <person name="Bustos P."/>
            <person name="Mancilla M."/>
        </authorList>
    </citation>
    <scope>NUCLEOTIDE SEQUENCE [LARGE SCALE GENOMIC DNA]</scope>
    <source>
        <strain evidence="16">B1-32597</strain>
    </source>
</reference>
<proteinExistence type="inferred from homology"/>
<feature type="domain" description="Ribosomal RNA small subunit methyltransferase E PUA-like" evidence="14">
    <location>
        <begin position="20"/>
        <end position="66"/>
    </location>
</feature>
<dbReference type="GO" id="GO:0070042">
    <property type="term" value="F:rRNA (uridine-N3-)-methyltransferase activity"/>
    <property type="evidence" value="ECO:0007669"/>
    <property type="project" value="TreeGrafter"/>
</dbReference>
<dbReference type="PIRSF" id="PIRSF015601">
    <property type="entry name" value="MTase_slr0722"/>
    <property type="match status" value="1"/>
</dbReference>
<evidence type="ECO:0000256" key="10">
    <source>
        <dbReference type="ARBA" id="ARBA00025699"/>
    </source>
</evidence>
<comment type="similarity">
    <text evidence="2 12">Belongs to the RNA methyltransferase RsmE family.</text>
</comment>
<dbReference type="Proteomes" id="UP000029558">
    <property type="component" value="Chromosome"/>
</dbReference>
<dbReference type="InterPro" id="IPR046887">
    <property type="entry name" value="RsmE_PUA-like"/>
</dbReference>
<comment type="function">
    <text evidence="10 12">Specifically methylates the N3 position of the uracil ring of uridine 1498 (m3U1498) in 16S rRNA. Acts on the fully assembled 30S ribosomal subunit.</text>
</comment>
<evidence type="ECO:0000259" key="13">
    <source>
        <dbReference type="Pfam" id="PF04452"/>
    </source>
</evidence>
<dbReference type="InterPro" id="IPR046886">
    <property type="entry name" value="RsmE_MTase_dom"/>
</dbReference>
<evidence type="ECO:0000256" key="3">
    <source>
        <dbReference type="ARBA" id="ARBA00012328"/>
    </source>
</evidence>
<evidence type="ECO:0000256" key="7">
    <source>
        <dbReference type="ARBA" id="ARBA00022603"/>
    </source>
</evidence>
<evidence type="ECO:0000256" key="12">
    <source>
        <dbReference type="PIRNR" id="PIRNR015601"/>
    </source>
</evidence>
<evidence type="ECO:0000256" key="5">
    <source>
        <dbReference type="ARBA" id="ARBA00022490"/>
    </source>
</evidence>
<dbReference type="NCBIfam" id="NF008692">
    <property type="entry name" value="PRK11713.1-5"/>
    <property type="match status" value="1"/>
</dbReference>
<organism evidence="15 16">
    <name type="scientific">Piscirickettsia salmonis</name>
    <dbReference type="NCBI Taxonomy" id="1238"/>
    <lineage>
        <taxon>Bacteria</taxon>
        <taxon>Pseudomonadati</taxon>
        <taxon>Pseudomonadota</taxon>
        <taxon>Gammaproteobacteria</taxon>
        <taxon>Thiotrichales</taxon>
        <taxon>Piscirickettsiaceae</taxon>
        <taxon>Piscirickettsia</taxon>
    </lineage>
</organism>
<evidence type="ECO:0000313" key="16">
    <source>
        <dbReference type="Proteomes" id="UP000029558"/>
    </source>
</evidence>
<evidence type="ECO:0000256" key="9">
    <source>
        <dbReference type="ARBA" id="ARBA00022691"/>
    </source>
</evidence>
<evidence type="ECO:0000256" key="6">
    <source>
        <dbReference type="ARBA" id="ARBA00022552"/>
    </source>
</evidence>
<evidence type="ECO:0000256" key="4">
    <source>
        <dbReference type="ARBA" id="ARBA00013673"/>
    </source>
</evidence>
<keyword evidence="5 12" id="KW-0963">Cytoplasm</keyword>
<name>A0A1L6TFK5_PISSA</name>
<dbReference type="AlphaFoldDB" id="A0A1L6TFK5"/>
<dbReference type="InterPro" id="IPR029026">
    <property type="entry name" value="tRNA_m1G_MTases_N"/>
</dbReference>
<dbReference type="PANTHER" id="PTHR30027:SF3">
    <property type="entry name" value="16S RRNA (URACIL(1498)-N(3))-METHYLTRANSFERASE"/>
    <property type="match status" value="1"/>
</dbReference>
<accession>A0A1L6TFK5</accession>
<dbReference type="PANTHER" id="PTHR30027">
    <property type="entry name" value="RIBOSOMAL RNA SMALL SUBUNIT METHYLTRANSFERASE E"/>
    <property type="match status" value="1"/>
</dbReference>
<gene>
    <name evidence="15" type="ORF">KU39_3122</name>
</gene>
<keyword evidence="8 12" id="KW-0808">Transferase</keyword>
<dbReference type="OrthoDB" id="9815641at2"/>
<dbReference type="NCBIfam" id="TIGR00046">
    <property type="entry name" value="RsmE family RNA methyltransferase"/>
    <property type="match status" value="1"/>
</dbReference>
<keyword evidence="7 12" id="KW-0489">Methyltransferase</keyword>